<dbReference type="SUPFAM" id="SSF56112">
    <property type="entry name" value="Protein kinase-like (PK-like)"/>
    <property type="match status" value="1"/>
</dbReference>
<protein>
    <submittedName>
        <fullName evidence="1">Putative phosphotransferase enzyme family protein</fullName>
    </submittedName>
</protein>
<dbReference type="AlphaFoldDB" id="A0A0G2GSG5"/>
<dbReference type="InterPro" id="IPR011009">
    <property type="entry name" value="Kinase-like_dom_sf"/>
</dbReference>
<dbReference type="EMBL" id="LCWF01000036">
    <property type="protein sequence ID" value="KKY26258.1"/>
    <property type="molecule type" value="Genomic_DNA"/>
</dbReference>
<accession>A0A0G2GSG5</accession>
<organism evidence="1 2">
    <name type="scientific">Phaeomoniella chlamydospora</name>
    <name type="common">Phaeoacremonium chlamydosporum</name>
    <dbReference type="NCBI Taxonomy" id="158046"/>
    <lineage>
        <taxon>Eukaryota</taxon>
        <taxon>Fungi</taxon>
        <taxon>Dikarya</taxon>
        <taxon>Ascomycota</taxon>
        <taxon>Pezizomycotina</taxon>
        <taxon>Eurotiomycetes</taxon>
        <taxon>Chaetothyriomycetidae</taxon>
        <taxon>Phaeomoniellales</taxon>
        <taxon>Phaeomoniellaceae</taxon>
        <taxon>Phaeomoniella</taxon>
    </lineage>
</organism>
<comment type="caution">
    <text evidence="1">The sequence shown here is derived from an EMBL/GenBank/DDBJ whole genome shotgun (WGS) entry which is preliminary data.</text>
</comment>
<dbReference type="PANTHER" id="PTHR21310">
    <property type="entry name" value="AMINOGLYCOSIDE PHOSPHOTRANSFERASE-RELATED-RELATED"/>
    <property type="match status" value="1"/>
</dbReference>
<evidence type="ECO:0000313" key="2">
    <source>
        <dbReference type="Proteomes" id="UP000053317"/>
    </source>
</evidence>
<reference evidence="1 2" key="2">
    <citation type="submission" date="2015-05" db="EMBL/GenBank/DDBJ databases">
        <authorList>
            <person name="Morales-Cruz A."/>
            <person name="Amrine K.C."/>
            <person name="Cantu D."/>
        </authorList>
    </citation>
    <scope>NUCLEOTIDE SEQUENCE [LARGE SCALE GENOMIC DNA]</scope>
    <source>
        <strain evidence="1">UCRPC4</strain>
    </source>
</reference>
<dbReference type="GO" id="GO:0016740">
    <property type="term" value="F:transferase activity"/>
    <property type="evidence" value="ECO:0007669"/>
    <property type="project" value="UniProtKB-KW"/>
</dbReference>
<evidence type="ECO:0000313" key="1">
    <source>
        <dbReference type="EMBL" id="KKY26258.1"/>
    </source>
</evidence>
<keyword evidence="1" id="KW-0808">Transferase</keyword>
<dbReference type="Proteomes" id="UP000053317">
    <property type="component" value="Unassembled WGS sequence"/>
</dbReference>
<keyword evidence="2" id="KW-1185">Reference proteome</keyword>
<sequence length="452" mass="52065">MYHDGEASRKSEVTSIAWKRRLDKNVPLFVNRVAEQNGIQVKPEYLSMGSYNCCYKVKAKGFHTVFRFPILGKSAFRYEKSNDEFAAMAYISRHTSIPTPEIIAIESSDLGPFIIMSFVEGTLLSDHLQASSDPKATTILNPDINIRVLTKAYNSMAGILIRLSKCQFTHIGGVVRAESNDWHVAKRPVTVNMNQLVSFGNYPPNAFPPRDSVFSTANDYFAALAEAHVIHLETQRNDAIDDEADCRRKYVARRLFLRIARRFSTAYNHGPFPLYCDDLRPTNVIVGPDLDARGVIDWEYCYAAPAEMTYCSPWWLLLIHPEDWKGNLDSFLEQYLPRHELFLQVLRNHENQMIQQGDLSESQRLSTGMAQSLHNGHFWFCLAATSSFRFDDIYWKFIDQVHYGEFTSIEDRIALLSHKELENLEPFIRLKVQQAEERKLDEHCTFHEMFIA</sequence>
<proteinExistence type="predicted"/>
<dbReference type="OrthoDB" id="4132742at2759"/>
<name>A0A0G2GSG5_PHACM</name>
<dbReference type="InterPro" id="IPR051678">
    <property type="entry name" value="AGP_Transferase"/>
</dbReference>
<dbReference type="PANTHER" id="PTHR21310:SF37">
    <property type="entry name" value="AMINOGLYCOSIDE PHOSPHOTRANSFERASE DOMAIN-CONTAINING PROTEIN"/>
    <property type="match status" value="1"/>
</dbReference>
<reference evidence="1 2" key="1">
    <citation type="submission" date="2015-05" db="EMBL/GenBank/DDBJ databases">
        <title>Distinctive expansion of gene families associated with plant cell wall degradation and secondary metabolism in the genomes of grapevine trunk pathogens.</title>
        <authorList>
            <person name="Lawrence D.P."/>
            <person name="Travadon R."/>
            <person name="Rolshausen P.E."/>
            <person name="Baumgartner K."/>
        </authorList>
    </citation>
    <scope>NUCLEOTIDE SEQUENCE [LARGE SCALE GENOMIC DNA]</scope>
    <source>
        <strain evidence="1">UCRPC4</strain>
    </source>
</reference>
<gene>
    <name evidence="1" type="ORF">UCRPC4_g01532</name>
</gene>